<dbReference type="PANTHER" id="PTHR43667">
    <property type="entry name" value="CYCLOPROPANE-FATTY-ACYL-PHOSPHOLIPID SYNTHASE"/>
    <property type="match status" value="1"/>
</dbReference>
<comment type="caution">
    <text evidence="6">The sequence shown here is derived from an EMBL/GenBank/DDBJ whole genome shotgun (WGS) entry which is preliminary data.</text>
</comment>
<evidence type="ECO:0000313" key="6">
    <source>
        <dbReference type="EMBL" id="GAA5143250.1"/>
    </source>
</evidence>
<proteinExistence type="inferred from homology"/>
<reference evidence="7" key="1">
    <citation type="journal article" date="2019" name="Int. J. Syst. Evol. Microbiol.">
        <title>The Global Catalogue of Microorganisms (GCM) 10K type strain sequencing project: providing services to taxonomists for standard genome sequencing and annotation.</title>
        <authorList>
            <consortium name="The Broad Institute Genomics Platform"/>
            <consortium name="The Broad Institute Genome Sequencing Center for Infectious Disease"/>
            <person name="Wu L."/>
            <person name="Ma J."/>
        </authorList>
    </citation>
    <scope>NUCLEOTIDE SEQUENCE [LARGE SCALE GENOMIC DNA]</scope>
    <source>
        <strain evidence="7">JCM 18053</strain>
    </source>
</reference>
<dbReference type="PIRSF" id="PIRSF003085">
    <property type="entry name" value="CMAS"/>
    <property type="match status" value="1"/>
</dbReference>
<dbReference type="InterPro" id="IPR029063">
    <property type="entry name" value="SAM-dependent_MTases_sf"/>
</dbReference>
<dbReference type="EMBL" id="BAABIA010000006">
    <property type="protein sequence ID" value="GAA5143250.1"/>
    <property type="molecule type" value="Genomic_DNA"/>
</dbReference>
<dbReference type="InterPro" id="IPR003333">
    <property type="entry name" value="CMAS"/>
</dbReference>
<dbReference type="InterPro" id="IPR050723">
    <property type="entry name" value="CFA/CMAS"/>
</dbReference>
<organism evidence="6 7">
    <name type="scientific">Prosthecobacter algae</name>
    <dbReference type="NCBI Taxonomy" id="1144682"/>
    <lineage>
        <taxon>Bacteria</taxon>
        <taxon>Pseudomonadati</taxon>
        <taxon>Verrucomicrobiota</taxon>
        <taxon>Verrucomicrobiia</taxon>
        <taxon>Verrucomicrobiales</taxon>
        <taxon>Verrucomicrobiaceae</taxon>
        <taxon>Prosthecobacter</taxon>
    </lineage>
</organism>
<keyword evidence="5" id="KW-0443">Lipid metabolism</keyword>
<name>A0ABP9PA25_9BACT</name>
<keyword evidence="2" id="KW-0489">Methyltransferase</keyword>
<gene>
    <name evidence="6" type="ORF">GCM10023213_30610</name>
</gene>
<evidence type="ECO:0000256" key="4">
    <source>
        <dbReference type="ARBA" id="ARBA00022691"/>
    </source>
</evidence>
<dbReference type="PANTHER" id="PTHR43667:SF2">
    <property type="entry name" value="FATTY ACID C-METHYL TRANSFERASE"/>
    <property type="match status" value="1"/>
</dbReference>
<evidence type="ECO:0000313" key="7">
    <source>
        <dbReference type="Proteomes" id="UP001499852"/>
    </source>
</evidence>
<dbReference type="Gene3D" id="3.40.50.150">
    <property type="entry name" value="Vaccinia Virus protein VP39"/>
    <property type="match status" value="1"/>
</dbReference>
<accession>A0ABP9PA25</accession>
<keyword evidence="4" id="KW-0949">S-adenosyl-L-methionine</keyword>
<evidence type="ECO:0000256" key="1">
    <source>
        <dbReference type="ARBA" id="ARBA00010815"/>
    </source>
</evidence>
<sequence length="429" mass="49043">MNSTTLSLEEDEVVSPARTTWQGAGFYERLVMSTLKQFPAGALTMTLPDGREHRLGQRDASQVLEMKIHNLEFFRHCALYGNIGFGESYVHGDWDAEDVAGVIAWFIQNIHQTQGSRASSTKLKGMNLLKTYNRLLHRLRPNSLKTSRRNIAEHYDLGNDFYSLWLDRTMTYSAARFEHEGQPLEEAQYSKYEALCQKLELKPTDHVLEIGCGWGGFCTHAAREHGCRVTAVTISQEQHKYATERVKREGLDHLIEIRLQDYRLVTGQFDKIASIEMLEAVGDAYVEGYFAKCHEVLKPEGLLAFQVITVPDCRYKNLVQGVDWIQKHIFPGSLLLSMARVNGAINKTGDLFLHGLEDLGAGYAKTLRLWFERFNARLDEVKALGFDETFVRKWNFYLQYCEAAFATRNISVVQAVYTRPNNGSLHRTW</sequence>
<dbReference type="SUPFAM" id="SSF53335">
    <property type="entry name" value="S-adenosyl-L-methionine-dependent methyltransferases"/>
    <property type="match status" value="1"/>
</dbReference>
<keyword evidence="7" id="KW-1185">Reference proteome</keyword>
<protein>
    <submittedName>
        <fullName evidence="6">Cyclopropane-fatty-acyl-phospholipid synthase family protein</fullName>
    </submittedName>
</protein>
<dbReference type="Proteomes" id="UP001499852">
    <property type="component" value="Unassembled WGS sequence"/>
</dbReference>
<dbReference type="CDD" id="cd02440">
    <property type="entry name" value="AdoMet_MTases"/>
    <property type="match status" value="1"/>
</dbReference>
<evidence type="ECO:0000256" key="2">
    <source>
        <dbReference type="ARBA" id="ARBA00022603"/>
    </source>
</evidence>
<dbReference type="RefSeq" id="WP_345737249.1">
    <property type="nucleotide sequence ID" value="NZ_BAABIA010000006.1"/>
</dbReference>
<comment type="similarity">
    <text evidence="1">Belongs to the CFA/CMAS family.</text>
</comment>
<keyword evidence="3" id="KW-0808">Transferase</keyword>
<dbReference type="Pfam" id="PF02353">
    <property type="entry name" value="CMAS"/>
    <property type="match status" value="1"/>
</dbReference>
<evidence type="ECO:0000256" key="5">
    <source>
        <dbReference type="ARBA" id="ARBA00023098"/>
    </source>
</evidence>
<evidence type="ECO:0000256" key="3">
    <source>
        <dbReference type="ARBA" id="ARBA00022679"/>
    </source>
</evidence>